<name>A0A8J3ZJB3_9ACTN</name>
<proteinExistence type="predicted"/>
<dbReference type="AlphaFoldDB" id="A0A8J3ZJB3"/>
<reference evidence="2" key="1">
    <citation type="submission" date="2021-01" db="EMBL/GenBank/DDBJ databases">
        <title>Whole genome shotgun sequence of Virgisporangium aurantiacum NBRC 16421.</title>
        <authorList>
            <person name="Komaki H."/>
            <person name="Tamura T."/>
        </authorList>
    </citation>
    <scope>NUCLEOTIDE SEQUENCE</scope>
    <source>
        <strain evidence="2">NBRC 16421</strain>
    </source>
</reference>
<feature type="compositionally biased region" description="Basic and acidic residues" evidence="1">
    <location>
        <begin position="54"/>
        <end position="63"/>
    </location>
</feature>
<feature type="region of interest" description="Disordered" evidence="1">
    <location>
        <begin position="39"/>
        <end position="106"/>
    </location>
</feature>
<dbReference type="Proteomes" id="UP000612585">
    <property type="component" value="Unassembled WGS sequence"/>
</dbReference>
<evidence type="ECO:0000313" key="3">
    <source>
        <dbReference type="Proteomes" id="UP000612585"/>
    </source>
</evidence>
<sequence>MYDGVGRTEDHHVAAPQAAAVAAPDEHAVTVAQGRFHAAALHRDDDQPSPYVDDGGRDTDESGHGGVAGKVSAAPAGVAHVAAPTEPADQWNQKKYHPFGTPPPPQ</sequence>
<dbReference type="EMBL" id="BOPG01000078">
    <property type="protein sequence ID" value="GIJ62498.1"/>
    <property type="molecule type" value="Genomic_DNA"/>
</dbReference>
<comment type="caution">
    <text evidence="2">The sequence shown here is derived from an EMBL/GenBank/DDBJ whole genome shotgun (WGS) entry which is preliminary data.</text>
</comment>
<feature type="compositionally biased region" description="Low complexity" evidence="1">
    <location>
        <begin position="73"/>
        <end position="84"/>
    </location>
</feature>
<organism evidence="2 3">
    <name type="scientific">Virgisporangium aurantiacum</name>
    <dbReference type="NCBI Taxonomy" id="175570"/>
    <lineage>
        <taxon>Bacteria</taxon>
        <taxon>Bacillati</taxon>
        <taxon>Actinomycetota</taxon>
        <taxon>Actinomycetes</taxon>
        <taxon>Micromonosporales</taxon>
        <taxon>Micromonosporaceae</taxon>
        <taxon>Virgisporangium</taxon>
    </lineage>
</organism>
<gene>
    <name evidence="2" type="ORF">Vau01_100140</name>
</gene>
<evidence type="ECO:0000313" key="2">
    <source>
        <dbReference type="EMBL" id="GIJ62498.1"/>
    </source>
</evidence>
<keyword evidence="3" id="KW-1185">Reference proteome</keyword>
<protein>
    <submittedName>
        <fullName evidence="2">Uncharacterized protein</fullName>
    </submittedName>
</protein>
<accession>A0A8J3ZJB3</accession>
<evidence type="ECO:0000256" key="1">
    <source>
        <dbReference type="SAM" id="MobiDB-lite"/>
    </source>
</evidence>